<evidence type="ECO:0000256" key="11">
    <source>
        <dbReference type="ARBA" id="ARBA00024433"/>
    </source>
</evidence>
<dbReference type="InterPro" id="IPR050576">
    <property type="entry name" value="Cilia_flagella_integrity"/>
</dbReference>
<evidence type="ECO:0000256" key="12">
    <source>
        <dbReference type="ARBA" id="ARBA00038378"/>
    </source>
</evidence>
<keyword evidence="10" id="KW-0966">Cell projection</keyword>
<keyword evidence="5" id="KW-0677">Repeat</keyword>
<dbReference type="Gene3D" id="3.80.10.10">
    <property type="entry name" value="Ribonuclease Inhibitor"/>
    <property type="match status" value="1"/>
</dbReference>
<proteinExistence type="inferred from homology"/>
<gene>
    <name evidence="15" type="primary">LOC112694655</name>
</gene>
<dbReference type="Pfam" id="PF14580">
    <property type="entry name" value="LRR_9"/>
    <property type="match status" value="1"/>
</dbReference>
<evidence type="ECO:0000256" key="1">
    <source>
        <dbReference type="ARBA" id="ARBA00003843"/>
    </source>
</evidence>
<evidence type="ECO:0000256" key="6">
    <source>
        <dbReference type="ARBA" id="ARBA00022846"/>
    </source>
</evidence>
<evidence type="ECO:0000256" key="8">
    <source>
        <dbReference type="ARBA" id="ARBA00023069"/>
    </source>
</evidence>
<accession>A0A8B8GTL4</accession>
<evidence type="ECO:0000256" key="7">
    <source>
        <dbReference type="ARBA" id="ARBA00023054"/>
    </source>
</evidence>
<evidence type="ECO:0000313" key="15">
    <source>
        <dbReference type="RefSeq" id="XP_025425986.1"/>
    </source>
</evidence>
<dbReference type="OrthoDB" id="27917at2759"/>
<protein>
    <recommendedName>
        <fullName evidence="11">Dynein axonemal assembly factor 1 homolog</fullName>
    </recommendedName>
    <alternativeName>
        <fullName evidence="13">Dynein regulatory complex subunit 3</fullName>
    </alternativeName>
</protein>
<reference evidence="15" key="1">
    <citation type="submission" date="2025-08" db="UniProtKB">
        <authorList>
            <consortium name="RefSeq"/>
        </authorList>
    </citation>
    <scope>IDENTIFICATION</scope>
    <source>
        <tissue evidence="15">Whole body</tissue>
    </source>
</reference>
<dbReference type="PANTHER" id="PTHR45973:SF12">
    <property type="entry name" value="DYNEIN REGULATORY COMPLEX SUBUNIT 3"/>
    <property type="match status" value="1"/>
</dbReference>
<dbReference type="AlphaFoldDB" id="A0A8B8GTL4"/>
<keyword evidence="8" id="KW-0969">Cilium</keyword>
<keyword evidence="14" id="KW-1185">Reference proteome</keyword>
<keyword evidence="6" id="KW-0282">Flagellum</keyword>
<name>A0A8B8GTL4_9HEMI</name>
<dbReference type="InterPro" id="IPR032675">
    <property type="entry name" value="LRR_dom_sf"/>
</dbReference>
<organism evidence="14 15">
    <name type="scientific">Sipha flava</name>
    <name type="common">yellow sugarcane aphid</name>
    <dbReference type="NCBI Taxonomy" id="143950"/>
    <lineage>
        <taxon>Eukaryota</taxon>
        <taxon>Metazoa</taxon>
        <taxon>Ecdysozoa</taxon>
        <taxon>Arthropoda</taxon>
        <taxon>Hexapoda</taxon>
        <taxon>Insecta</taxon>
        <taxon>Pterygota</taxon>
        <taxon>Neoptera</taxon>
        <taxon>Paraneoptera</taxon>
        <taxon>Hemiptera</taxon>
        <taxon>Sternorrhyncha</taxon>
        <taxon>Aphidomorpha</taxon>
        <taxon>Aphidoidea</taxon>
        <taxon>Aphididae</taxon>
        <taxon>Sipha</taxon>
    </lineage>
</organism>
<dbReference type="GO" id="GO:0005929">
    <property type="term" value="C:cilium"/>
    <property type="evidence" value="ECO:0007669"/>
    <property type="project" value="TreeGrafter"/>
</dbReference>
<evidence type="ECO:0000256" key="9">
    <source>
        <dbReference type="ARBA" id="ARBA00023212"/>
    </source>
</evidence>
<sequence>MTEETSESENKDWTFITPALIKNAYLEQHCTKEEIRLIDLKPYFNWSMITDLDLSFLKLTHIENLSLITNVTRLKMIQNNIKRIENLEKLVKIENLDLGFNEITKIENLECLTELKNLNLQGNKISKLENLNGNSKLSSINVVYNEISDINEIFYLKHLKNLRSLEVANNLFGTNYRPIIIDQFPDLMFIDFEKITNVEQSTDKSLKNVQGSQHLRNVKYFSSKLHRDSFLDETDGEYFVKFLYQGDDDGQILSKWDLAVRTAFEKYQDEMTINAIDLCDACLKNLAIRDKVISTFKSTHYKFTTKWVQKCRNSVEEFVEIKMRLNEEFIDSDSYPDDVIKKVEDELENEIKIFLESLTPIFVSMREVEDNYSKVLSRNVKSAMGNPNRVIPDMYIQHFKDKITLMQAANKIADYHLDLIYKREAKIINDSKTWLKIIVEDLKNSERDRYWIVFEEVKTLRANELQSFNMIYDI</sequence>
<evidence type="ECO:0000256" key="4">
    <source>
        <dbReference type="ARBA" id="ARBA00022614"/>
    </source>
</evidence>
<dbReference type="PANTHER" id="PTHR45973">
    <property type="entry name" value="PROTEIN PHOSPHATASE 1 REGULATORY SUBUNIT SDS22-RELATED"/>
    <property type="match status" value="1"/>
</dbReference>
<keyword evidence="3" id="KW-0963">Cytoplasm</keyword>
<evidence type="ECO:0000256" key="10">
    <source>
        <dbReference type="ARBA" id="ARBA00023273"/>
    </source>
</evidence>
<dbReference type="SUPFAM" id="SSF52075">
    <property type="entry name" value="Outer arm dynein light chain 1"/>
    <property type="match status" value="1"/>
</dbReference>
<evidence type="ECO:0000256" key="2">
    <source>
        <dbReference type="ARBA" id="ARBA00004611"/>
    </source>
</evidence>
<comment type="subcellular location">
    <subcellularLocation>
        <location evidence="2">Cytoplasm</location>
        <location evidence="2">Cytoskeleton</location>
        <location evidence="2">Flagellum axoneme</location>
    </subcellularLocation>
</comment>
<dbReference type="Proteomes" id="UP000694846">
    <property type="component" value="Unplaced"/>
</dbReference>
<dbReference type="GeneID" id="112694655"/>
<keyword evidence="7" id="KW-0175">Coiled coil</keyword>
<evidence type="ECO:0000256" key="5">
    <source>
        <dbReference type="ARBA" id="ARBA00022737"/>
    </source>
</evidence>
<dbReference type="RefSeq" id="XP_025425986.1">
    <property type="nucleotide sequence ID" value="XM_025570201.1"/>
</dbReference>
<keyword evidence="9" id="KW-0206">Cytoskeleton</keyword>
<evidence type="ECO:0000313" key="14">
    <source>
        <dbReference type="Proteomes" id="UP000694846"/>
    </source>
</evidence>
<evidence type="ECO:0000256" key="13">
    <source>
        <dbReference type="ARBA" id="ARBA00040950"/>
    </source>
</evidence>
<comment type="similarity">
    <text evidence="12">Belongs to the DRC3 family.</text>
</comment>
<dbReference type="SMART" id="SM00365">
    <property type="entry name" value="LRR_SD22"/>
    <property type="match status" value="4"/>
</dbReference>
<evidence type="ECO:0000256" key="3">
    <source>
        <dbReference type="ARBA" id="ARBA00022490"/>
    </source>
</evidence>
<keyword evidence="4" id="KW-0433">Leucine-rich repeat</keyword>
<dbReference type="PROSITE" id="PS51450">
    <property type="entry name" value="LRR"/>
    <property type="match status" value="2"/>
</dbReference>
<comment type="function">
    <text evidence="1">Cilium-specific protein required for cilia structures.</text>
</comment>
<dbReference type="InterPro" id="IPR001611">
    <property type="entry name" value="Leu-rich_rpt"/>
</dbReference>